<keyword evidence="3" id="KW-1185">Reference proteome</keyword>
<dbReference type="OrthoDB" id="4367324at2759"/>
<evidence type="ECO:0000256" key="1">
    <source>
        <dbReference type="SAM" id="MobiDB-lite"/>
    </source>
</evidence>
<dbReference type="Proteomes" id="UP000738349">
    <property type="component" value="Unassembled WGS sequence"/>
</dbReference>
<accession>A0A9P9IUK5</accession>
<evidence type="ECO:0000313" key="3">
    <source>
        <dbReference type="Proteomes" id="UP000738349"/>
    </source>
</evidence>
<proteinExistence type="predicted"/>
<sequence length="399" mass="44355">MSIPQNWQLRLMPTGQFDTTTLRQALTQKKPSIQSSVTSNKNAANKDWPELSNRPTIWDDFDLPNLKESYGHILDLEVPAYQIQVPIADLELAGVVIDKPSDVKRLVAWNDDVMKPTLDLAKSYLGLHPGIALRHARSDAEKTTLARVTMPGKGQSLAVDHKIELDDFPAANLVVGFSRPSSKWNSKAFADTLETLTKEALWPLRQLANACKYSKTRYGYIQTEEELVVCCFSGDGDDLKAAIKPIPWSRHGPHSLTTDLALWWLCMLAMADPNRRVITSESETIRINAWERIFIDEERGSILRHRYSRFEKPTTPPPLPAYHTPSRGNAAAFEAATGLQANGWPVEETVANVSPADPSEPNADMFLLSDAMVIEFPTFLAGSGEYLADAGEDAARDNQ</sequence>
<evidence type="ECO:0000313" key="2">
    <source>
        <dbReference type="EMBL" id="KAH7134042.1"/>
    </source>
</evidence>
<protein>
    <submittedName>
        <fullName evidence="2">Uncharacterized protein</fullName>
    </submittedName>
</protein>
<dbReference type="AlphaFoldDB" id="A0A9P9IUK5"/>
<comment type="caution">
    <text evidence="2">The sequence shown here is derived from an EMBL/GenBank/DDBJ whole genome shotgun (WGS) entry which is preliminary data.</text>
</comment>
<feature type="region of interest" description="Disordered" evidence="1">
    <location>
        <begin position="28"/>
        <end position="48"/>
    </location>
</feature>
<dbReference type="EMBL" id="JAGMUV010000014">
    <property type="protein sequence ID" value="KAH7134042.1"/>
    <property type="molecule type" value="Genomic_DNA"/>
</dbReference>
<organism evidence="2 3">
    <name type="scientific">Dactylonectria macrodidyma</name>
    <dbReference type="NCBI Taxonomy" id="307937"/>
    <lineage>
        <taxon>Eukaryota</taxon>
        <taxon>Fungi</taxon>
        <taxon>Dikarya</taxon>
        <taxon>Ascomycota</taxon>
        <taxon>Pezizomycotina</taxon>
        <taxon>Sordariomycetes</taxon>
        <taxon>Hypocreomycetidae</taxon>
        <taxon>Hypocreales</taxon>
        <taxon>Nectriaceae</taxon>
        <taxon>Dactylonectria</taxon>
    </lineage>
</organism>
<reference evidence="2" key="1">
    <citation type="journal article" date="2021" name="Nat. Commun.">
        <title>Genetic determinants of endophytism in the Arabidopsis root mycobiome.</title>
        <authorList>
            <person name="Mesny F."/>
            <person name="Miyauchi S."/>
            <person name="Thiergart T."/>
            <person name="Pickel B."/>
            <person name="Atanasova L."/>
            <person name="Karlsson M."/>
            <person name="Huettel B."/>
            <person name="Barry K.W."/>
            <person name="Haridas S."/>
            <person name="Chen C."/>
            <person name="Bauer D."/>
            <person name="Andreopoulos W."/>
            <person name="Pangilinan J."/>
            <person name="LaButti K."/>
            <person name="Riley R."/>
            <person name="Lipzen A."/>
            <person name="Clum A."/>
            <person name="Drula E."/>
            <person name="Henrissat B."/>
            <person name="Kohler A."/>
            <person name="Grigoriev I.V."/>
            <person name="Martin F.M."/>
            <person name="Hacquard S."/>
        </authorList>
    </citation>
    <scope>NUCLEOTIDE SEQUENCE</scope>
    <source>
        <strain evidence="2">MPI-CAGE-AT-0147</strain>
    </source>
</reference>
<name>A0A9P9IUK5_9HYPO</name>
<gene>
    <name evidence="2" type="ORF">EDB81DRAFT_803005</name>
</gene>
<feature type="compositionally biased region" description="Polar residues" evidence="1">
    <location>
        <begin position="28"/>
        <end position="43"/>
    </location>
</feature>